<evidence type="ECO:0000256" key="1">
    <source>
        <dbReference type="ARBA" id="ARBA00000085"/>
    </source>
</evidence>
<dbReference type="Gene3D" id="1.10.287.130">
    <property type="match status" value="1"/>
</dbReference>
<feature type="domain" description="Histidine kinase" evidence="5">
    <location>
        <begin position="176"/>
        <end position="397"/>
    </location>
</feature>
<keyword evidence="7" id="KW-1185">Reference proteome</keyword>
<dbReference type="RefSeq" id="WP_264982478.1">
    <property type="nucleotide sequence ID" value="NZ_AP026708.1"/>
</dbReference>
<protein>
    <recommendedName>
        <fullName evidence="2">histidine kinase</fullName>
        <ecNumber evidence="2">2.7.13.3</ecNumber>
    </recommendedName>
</protein>
<dbReference type="InterPro" id="IPR036890">
    <property type="entry name" value="HATPase_C_sf"/>
</dbReference>
<dbReference type="CDD" id="cd00082">
    <property type="entry name" value="HisKA"/>
    <property type="match status" value="1"/>
</dbReference>
<dbReference type="PRINTS" id="PR00344">
    <property type="entry name" value="BCTRLSENSOR"/>
</dbReference>
<dbReference type="InterPro" id="IPR035965">
    <property type="entry name" value="PAS-like_dom_sf"/>
</dbReference>
<dbReference type="EC" id="2.7.13.3" evidence="2"/>
<dbReference type="SUPFAM" id="SSF47384">
    <property type="entry name" value="Homodimeric domain of signal transducing histidine kinase"/>
    <property type="match status" value="1"/>
</dbReference>
<dbReference type="InterPro" id="IPR003661">
    <property type="entry name" value="HisK_dim/P_dom"/>
</dbReference>
<dbReference type="InterPro" id="IPR036097">
    <property type="entry name" value="HisK_dim/P_sf"/>
</dbReference>
<keyword evidence="3" id="KW-0597">Phosphoprotein</keyword>
<accession>A0ABN6RX16</accession>
<gene>
    <name evidence="6" type="ORF">JCM14722_31260</name>
</gene>
<dbReference type="Pfam" id="PF08448">
    <property type="entry name" value="PAS_4"/>
    <property type="match status" value="1"/>
</dbReference>
<dbReference type="EMBL" id="AP026708">
    <property type="protein sequence ID" value="BDQ35584.1"/>
    <property type="molecule type" value="Genomic_DNA"/>
</dbReference>
<keyword evidence="6" id="KW-0808">Transferase</keyword>
<dbReference type="InterPro" id="IPR004358">
    <property type="entry name" value="Sig_transdc_His_kin-like_C"/>
</dbReference>
<dbReference type="PANTHER" id="PTHR43065">
    <property type="entry name" value="SENSOR HISTIDINE KINASE"/>
    <property type="match status" value="1"/>
</dbReference>
<dbReference type="GO" id="GO:0016301">
    <property type="term" value="F:kinase activity"/>
    <property type="evidence" value="ECO:0007669"/>
    <property type="project" value="UniProtKB-KW"/>
</dbReference>
<comment type="catalytic activity">
    <reaction evidence="1">
        <text>ATP + protein L-histidine = ADP + protein N-phospho-L-histidine.</text>
        <dbReference type="EC" id="2.7.13.3"/>
    </reaction>
</comment>
<dbReference type="SUPFAM" id="SSF55785">
    <property type="entry name" value="PYP-like sensor domain (PAS domain)"/>
    <property type="match status" value="1"/>
</dbReference>
<dbReference type="Gene3D" id="3.30.565.10">
    <property type="entry name" value="Histidine kinase-like ATPase, C-terminal domain"/>
    <property type="match status" value="1"/>
</dbReference>
<dbReference type="InterPro" id="IPR003594">
    <property type="entry name" value="HATPase_dom"/>
</dbReference>
<name>A0ABN6RX16_9BACT</name>
<dbReference type="SMART" id="SM00388">
    <property type="entry name" value="HisKA"/>
    <property type="match status" value="1"/>
</dbReference>
<keyword evidence="4" id="KW-0175">Coiled coil</keyword>
<organism evidence="6 7">
    <name type="scientific">Pseudodesulfovibrio portus</name>
    <dbReference type="NCBI Taxonomy" id="231439"/>
    <lineage>
        <taxon>Bacteria</taxon>
        <taxon>Pseudomonadati</taxon>
        <taxon>Thermodesulfobacteriota</taxon>
        <taxon>Desulfovibrionia</taxon>
        <taxon>Desulfovibrionales</taxon>
        <taxon>Desulfovibrionaceae</taxon>
    </lineage>
</organism>
<sequence>MTSGTTLSDLIGIEHSKLGFFQELQQTINELQESNHELEDQRREIAAIIDGITDVMMVLSEDLQILSVNNEFHKLFPEGNPIGRHCYELFRHSGGACPECPAFRSLSTNTVCKETAIFKIDGCNRQFEMLASPLKSPTGAGNRVLIFKRDVTTEKEFQAKYYQAEKMVTVGTLATGVAHEVNNPLMAISGYAEGIQRRLKKHGDSMSEDVLREFEDYTKTILQECSRCQNIVSSLLNFGHPETSVFGFVNLNGIIEETLNILGFHLKKSQKLTLDKALCDDLPLIYADEPRLKQVILNLLTNAMDALEELEGTIMVRTMKEGGDSVALEVEDTGTGIPQDIKDRLFDPFFTTKSMGKGIGIGLSTCYGIVKDHNGEITVHSVEGEGSCFRVVLPVQLDK</sequence>
<evidence type="ECO:0000259" key="5">
    <source>
        <dbReference type="PROSITE" id="PS50109"/>
    </source>
</evidence>
<evidence type="ECO:0000313" key="6">
    <source>
        <dbReference type="EMBL" id="BDQ35584.1"/>
    </source>
</evidence>
<dbReference type="Proteomes" id="UP001061361">
    <property type="component" value="Chromosome"/>
</dbReference>
<dbReference type="PANTHER" id="PTHR43065:SF42">
    <property type="entry name" value="TWO-COMPONENT SENSOR PPRA"/>
    <property type="match status" value="1"/>
</dbReference>
<dbReference type="Pfam" id="PF00512">
    <property type="entry name" value="HisKA"/>
    <property type="match status" value="1"/>
</dbReference>
<proteinExistence type="predicted"/>
<feature type="coiled-coil region" evidence="4">
    <location>
        <begin position="21"/>
        <end position="48"/>
    </location>
</feature>
<keyword evidence="6" id="KW-0418">Kinase</keyword>
<reference evidence="6" key="1">
    <citation type="submission" date="2022-08" db="EMBL/GenBank/DDBJ databases">
        <title>Genome Sequence of the sulphate-reducing bacterium, Pseudodesulfovibrio portus JCM14722.</title>
        <authorList>
            <person name="Kondo R."/>
            <person name="Kataoka T."/>
        </authorList>
    </citation>
    <scope>NUCLEOTIDE SEQUENCE</scope>
    <source>
        <strain evidence="6">JCM 14722</strain>
    </source>
</reference>
<dbReference type="SMART" id="SM00387">
    <property type="entry name" value="HATPase_c"/>
    <property type="match status" value="1"/>
</dbReference>
<evidence type="ECO:0000256" key="3">
    <source>
        <dbReference type="ARBA" id="ARBA00022553"/>
    </source>
</evidence>
<evidence type="ECO:0000313" key="7">
    <source>
        <dbReference type="Proteomes" id="UP001061361"/>
    </source>
</evidence>
<dbReference type="Pfam" id="PF02518">
    <property type="entry name" value="HATPase_c"/>
    <property type="match status" value="1"/>
</dbReference>
<dbReference type="InterPro" id="IPR013656">
    <property type="entry name" value="PAS_4"/>
</dbReference>
<dbReference type="PROSITE" id="PS50109">
    <property type="entry name" value="HIS_KIN"/>
    <property type="match status" value="1"/>
</dbReference>
<evidence type="ECO:0000256" key="2">
    <source>
        <dbReference type="ARBA" id="ARBA00012438"/>
    </source>
</evidence>
<dbReference type="Gene3D" id="3.30.450.20">
    <property type="entry name" value="PAS domain"/>
    <property type="match status" value="1"/>
</dbReference>
<dbReference type="SUPFAM" id="SSF55874">
    <property type="entry name" value="ATPase domain of HSP90 chaperone/DNA topoisomerase II/histidine kinase"/>
    <property type="match status" value="1"/>
</dbReference>
<dbReference type="InterPro" id="IPR005467">
    <property type="entry name" value="His_kinase_dom"/>
</dbReference>
<evidence type="ECO:0000256" key="4">
    <source>
        <dbReference type="SAM" id="Coils"/>
    </source>
</evidence>